<dbReference type="PANTHER" id="PTHR30506">
    <property type="entry name" value="INNER MEMBRANE PROTEIN"/>
    <property type="match status" value="1"/>
</dbReference>
<evidence type="ECO:0000256" key="2">
    <source>
        <dbReference type="ARBA" id="ARBA00008193"/>
    </source>
</evidence>
<protein>
    <submittedName>
        <fullName evidence="9">Membrane protein</fullName>
    </submittedName>
</protein>
<evidence type="ECO:0000313" key="9">
    <source>
        <dbReference type="EMBL" id="AJC49254.1"/>
    </source>
</evidence>
<dbReference type="PANTHER" id="PTHR30506:SF3">
    <property type="entry name" value="UPF0126 INNER MEMBRANE PROTEIN YADS-RELATED"/>
    <property type="match status" value="1"/>
</dbReference>
<accession>A0A0A8E5L5</accession>
<keyword evidence="6 7" id="KW-0472">Membrane</keyword>
<keyword evidence="4 7" id="KW-0812">Transmembrane</keyword>
<dbReference type="KEGG" id="fgu:SD28_06225"/>
<feature type="transmembrane region" description="Helical" evidence="7">
    <location>
        <begin position="169"/>
        <end position="187"/>
    </location>
</feature>
<dbReference type="EMBL" id="CP010427">
    <property type="protein sequence ID" value="AJC49254.1"/>
    <property type="molecule type" value="Genomic_DNA"/>
</dbReference>
<keyword evidence="3" id="KW-1003">Cell membrane</keyword>
<evidence type="ECO:0000256" key="7">
    <source>
        <dbReference type="SAM" id="Phobius"/>
    </source>
</evidence>
<gene>
    <name evidence="9" type="ORF">SD28_06225</name>
</gene>
<dbReference type="HOGENOM" id="CLU_064906_2_0_6"/>
<keyword evidence="10" id="KW-1185">Reference proteome</keyword>
<dbReference type="Proteomes" id="UP000031104">
    <property type="component" value="Chromosome"/>
</dbReference>
<evidence type="ECO:0000256" key="1">
    <source>
        <dbReference type="ARBA" id="ARBA00004651"/>
    </source>
</evidence>
<dbReference type="STRING" id="594679.SD28_06225"/>
<dbReference type="InterPro" id="IPR005115">
    <property type="entry name" value="Gly_transporter"/>
</dbReference>
<proteinExistence type="inferred from homology"/>
<feature type="transmembrane region" description="Helical" evidence="7">
    <location>
        <begin position="97"/>
        <end position="120"/>
    </location>
</feature>
<dbReference type="GO" id="GO:0005886">
    <property type="term" value="C:plasma membrane"/>
    <property type="evidence" value="ECO:0007669"/>
    <property type="project" value="UniProtKB-SubCell"/>
</dbReference>
<evidence type="ECO:0000313" key="10">
    <source>
        <dbReference type="Proteomes" id="UP000031104"/>
    </source>
</evidence>
<dbReference type="AlphaFoldDB" id="A0A0A8E5L5"/>
<sequence length="219" mass="23982">MHNYHIGITTGPFIFSIMFILGIIAESMTGVISSSRRNMDAFGVVAIALTTALGGGVVRDLLLGNLPVTIMLHPSYMVICLVFSIIAIFTQKYINKFYNVFLILDSIGLIAFAYIGSSIAYQICSEVFEMNFFSVLVVSTVIAIVNGVAGGIMRDMICNDIPVAFKSELYASVAAIVGFLNIVFIHFNINLYISAGIIISTGLTIRIMTILYKWRLPII</sequence>
<feature type="transmembrane region" description="Helical" evidence="7">
    <location>
        <begin position="70"/>
        <end position="90"/>
    </location>
</feature>
<comment type="similarity">
    <text evidence="2">Belongs to the UPF0126 family.</text>
</comment>
<organism evidence="9 10">
    <name type="scientific">Allofrancisella guangzhouensis</name>
    <dbReference type="NCBI Taxonomy" id="594679"/>
    <lineage>
        <taxon>Bacteria</taxon>
        <taxon>Pseudomonadati</taxon>
        <taxon>Pseudomonadota</taxon>
        <taxon>Gammaproteobacteria</taxon>
        <taxon>Thiotrichales</taxon>
        <taxon>Francisellaceae</taxon>
        <taxon>Allofrancisella</taxon>
    </lineage>
</organism>
<name>A0A0A8E5L5_9GAMM</name>
<keyword evidence="5 7" id="KW-1133">Transmembrane helix</keyword>
<feature type="transmembrane region" description="Helical" evidence="7">
    <location>
        <begin position="193"/>
        <end position="212"/>
    </location>
</feature>
<comment type="subcellular location">
    <subcellularLocation>
        <location evidence="1">Cell membrane</location>
        <topology evidence="1">Multi-pass membrane protein</topology>
    </subcellularLocation>
</comment>
<dbReference type="Pfam" id="PF03458">
    <property type="entry name" value="Gly_transporter"/>
    <property type="match status" value="2"/>
</dbReference>
<evidence type="ECO:0000256" key="6">
    <source>
        <dbReference type="ARBA" id="ARBA00023136"/>
    </source>
</evidence>
<evidence type="ECO:0000256" key="3">
    <source>
        <dbReference type="ARBA" id="ARBA00022475"/>
    </source>
</evidence>
<feature type="transmembrane region" description="Helical" evidence="7">
    <location>
        <begin position="6"/>
        <end position="29"/>
    </location>
</feature>
<reference evidence="9 10" key="1">
    <citation type="submission" date="2014-12" db="EMBL/GenBank/DDBJ databases">
        <title>Complete genome sequence of Francisella guanzhouensis strain 08HL01032 isolated from air-conditioning system in China.</title>
        <authorList>
            <person name="Svensson D."/>
            <person name="Ohrman C."/>
            <person name="Backman S."/>
            <person name="Karlsson E."/>
            <person name="Nilsson E."/>
            <person name="Bystrom M."/>
            <person name="Larkeryd A."/>
            <person name="Stenberg P."/>
            <person name="Scholtz H.C."/>
            <person name="Forsman M."/>
            <person name="Sjodin A."/>
        </authorList>
    </citation>
    <scope>NUCLEOTIDE SEQUENCE [LARGE SCALE GENOMIC DNA]</scope>
    <source>
        <strain evidence="9 10">08HL01032</strain>
    </source>
</reference>
<feature type="transmembrane region" description="Helical" evidence="7">
    <location>
        <begin position="132"/>
        <end position="157"/>
    </location>
</feature>
<evidence type="ECO:0000256" key="5">
    <source>
        <dbReference type="ARBA" id="ARBA00022989"/>
    </source>
</evidence>
<evidence type="ECO:0000259" key="8">
    <source>
        <dbReference type="Pfam" id="PF03458"/>
    </source>
</evidence>
<feature type="transmembrane region" description="Helical" evidence="7">
    <location>
        <begin position="41"/>
        <end position="58"/>
    </location>
</feature>
<feature type="domain" description="Glycine transporter" evidence="8">
    <location>
        <begin position="18"/>
        <end position="91"/>
    </location>
</feature>
<feature type="domain" description="Glycine transporter" evidence="8">
    <location>
        <begin position="103"/>
        <end position="184"/>
    </location>
</feature>
<evidence type="ECO:0000256" key="4">
    <source>
        <dbReference type="ARBA" id="ARBA00022692"/>
    </source>
</evidence>